<organism evidence="3 4">
    <name type="scientific">Streblomastix strix</name>
    <dbReference type="NCBI Taxonomy" id="222440"/>
    <lineage>
        <taxon>Eukaryota</taxon>
        <taxon>Metamonada</taxon>
        <taxon>Preaxostyla</taxon>
        <taxon>Oxymonadida</taxon>
        <taxon>Streblomastigidae</taxon>
        <taxon>Streblomastix</taxon>
    </lineage>
</organism>
<feature type="compositionally biased region" description="Low complexity" evidence="1">
    <location>
        <begin position="1792"/>
        <end position="1805"/>
    </location>
</feature>
<evidence type="ECO:0000256" key="2">
    <source>
        <dbReference type="SAM" id="Phobius"/>
    </source>
</evidence>
<feature type="compositionally biased region" description="Polar residues" evidence="1">
    <location>
        <begin position="1669"/>
        <end position="1692"/>
    </location>
</feature>
<protein>
    <recommendedName>
        <fullName evidence="5">Right handed beta helix domain-containing protein</fullName>
    </recommendedName>
</protein>
<reference evidence="3 4" key="1">
    <citation type="submission" date="2019-03" db="EMBL/GenBank/DDBJ databases">
        <title>Single cell metagenomics reveals metabolic interactions within the superorganism composed of flagellate Streblomastix strix and complex community of Bacteroidetes bacteria on its surface.</title>
        <authorList>
            <person name="Treitli S.C."/>
            <person name="Kolisko M."/>
            <person name="Husnik F."/>
            <person name="Keeling P."/>
            <person name="Hampl V."/>
        </authorList>
    </citation>
    <scope>NUCLEOTIDE SEQUENCE [LARGE SCALE GENOMIC DNA]</scope>
    <source>
        <strain evidence="3">ST1C</strain>
    </source>
</reference>
<feature type="compositionally biased region" description="Acidic residues" evidence="1">
    <location>
        <begin position="914"/>
        <end position="926"/>
    </location>
</feature>
<feature type="region of interest" description="Disordered" evidence="1">
    <location>
        <begin position="911"/>
        <end position="964"/>
    </location>
</feature>
<dbReference type="Proteomes" id="UP000324800">
    <property type="component" value="Unassembled WGS sequence"/>
</dbReference>
<dbReference type="InterPro" id="IPR011050">
    <property type="entry name" value="Pectin_lyase_fold/virulence"/>
</dbReference>
<dbReference type="EMBL" id="SNRW01005057">
    <property type="protein sequence ID" value="KAA6385884.1"/>
    <property type="molecule type" value="Genomic_DNA"/>
</dbReference>
<proteinExistence type="predicted"/>
<feature type="region of interest" description="Disordered" evidence="1">
    <location>
        <begin position="1657"/>
        <end position="1692"/>
    </location>
</feature>
<sequence length="1842" mass="206433">MGAIVITNSSVQSNPLLETIQTALFNINQGSTTFANVSFTNFTFNNNALIESQYTVLLNLLQVHFDLIDRINGDDPAIIKVDSSRFYIVNCTFNRCCLNSGKAMINMDNTIGYGQFNGSVFDTSRALEDIIRWNNRIDNQSNEDEIIIRHHWLELIKGTFLICNTKFIGPYKSQSNSQQALLPWAMSDGTILCSSANGYLEIINTSFTHCSAFTQGRGAAITRLEDYITLENCTFEDCIAIIDGESVIPKIQQQTNWVGGAGGIVVLWSEDDNSQLLRIIIKRNDNILISPTILGVKYPTNSTIDNVNFTNCYLSTGSVLTLEDNRLSYFIISNSRFSNIVSQQGHGAALIFSGEQGTIINCQFENITSQEAGAILDLGSIMTVGQRYVNEGLQVRRNINSDEQSNSLLNGMQFNLSNCIFIDTHAQLGCGGAIYFGGTGDDMNKQTNNEYDFEQQYQSIFENDQYQIRALNVTDCSFYGCSCAIDGLSLLCDGINIHVQIIGENIFSDQGSQFASSGALFFDGKRLKVEGAWFRQCILESGDGAAIYVEQVRSQLNMNGDDKVVSNILTKEQLLFKDCTFERCRAVYGGAVYTEYPPNVYINDNQDNNQIVNEKEEYGFRKCSFFRCSAYTANCVFFFLDERQRDLNIIFSECHFGQDGLTEVVTDMDDRIKIFGKVDKQDILIDEEEGWNSQDCGNEGIHGDGSNVSFPCYTLSFSSELLPQYKHVQQEQIQLSKIMVKRGIYEETGIMLDYMHVGIIGVSDDLNSQDLDRNADIPEFRFNSSEMKNSVFTIRNNSRVGIKNAKIVAKDSLTFNKPLLYIHSSSHLRLEDVQFAKSSSISVLSGNLLHLSDNSQLTLIEVTFTTLVFPKHGILLIDGDQTITRIINCTFQHIIRTFMGGAVVRVSTTTISTNDDDDNEDDDEDDEQKHKQNHQYALRSNTRTSQSSHLYSIPIQSSSPNSTQHDRIFKPQLYVMGSTFFDCRCVKGDGAGIFFQSDCGFLYVSDSTFSRCQAKRGTGMKMNKEIKRRKERESENEDKKNEYINDIGDEFGIGSGACIYIEKTTTQYKGGDDQNQTEQYYNAMNKNQHYTVSNEFDLNISLVSPRLIIINSRMINSSADDATSGIILTAKECICSFLNSSFKYGPFAQNENKEEYESGFNREIIRQQYNAECPWTATAVGLFRCVAYFTYCNISYSNGGGVRITSEGTNQTENRLYNKIIGISNEPSPASYTSGFLKMSFCNLETNDNMCVFSKVYSRNILVERGATFEYANNFIIDASYNQQQNTNAYNKQNQISSHSSSKSQSNPISQPLTAHYITHDSNSYLLELDESSDPPSKQLIQMLPSIKKAHGIRYDHITVNGESIDTMKQKINKQNNQNRKQSNIALPEVEVTIQGDFLSPGTLLYEIYDGSKVNNDKYLLTKQPINHFKYKSSSSSSPTSITGALYGMHNNNISYTYFSLSDFHPSLKSYRKLQIRLLLTDMNGINDDDEDWDQIWNTNVSQMNRNIDYQLNALSPQQSFFSFQTQSIHLPLKLNSTYLSIVITLSILGSLSAIVAGAAIIIFCYVYQKKRRTREEVNAQDWVDHQLGGYVSVDMTTDNEGIIVEQKPLMQQGYNLDDQSGFTGDIRGIDNDGRVSQSGQERGNQFSIDQFFSDPAATEDIGNEPSLFGSNQSDYGQYNTEDPGNDAQDQNQQQSFILNPKPVRIQQQDQMQQFIGAQNELLNTPGKIFSPMGRTPAVGAFIRSPSPGQVSSPHMRVGTPTSTTVIGSSPTQSRPYSPTNRTQSPSFKQILQQTPSPTGGPPSLSNYLVEKKNGLTITYPPGMAGFVVAQDQNPKSARNRK</sequence>
<evidence type="ECO:0008006" key="5">
    <source>
        <dbReference type="Google" id="ProtNLM"/>
    </source>
</evidence>
<keyword evidence="2" id="KW-1133">Transmembrane helix</keyword>
<keyword evidence="2" id="KW-0812">Transmembrane</keyword>
<feature type="region of interest" description="Disordered" evidence="1">
    <location>
        <begin position="1622"/>
        <end position="1643"/>
    </location>
</feature>
<feature type="region of interest" description="Disordered" evidence="1">
    <location>
        <begin position="1746"/>
        <end position="1806"/>
    </location>
</feature>
<feature type="compositionally biased region" description="Polar residues" evidence="1">
    <location>
        <begin position="934"/>
        <end position="963"/>
    </location>
</feature>
<evidence type="ECO:0000313" key="4">
    <source>
        <dbReference type="Proteomes" id="UP000324800"/>
    </source>
</evidence>
<accession>A0A5J4VTA2</accession>
<feature type="region of interest" description="Disordered" evidence="1">
    <location>
        <begin position="1291"/>
        <end position="1310"/>
    </location>
</feature>
<gene>
    <name evidence="3" type="ORF">EZS28_018589</name>
</gene>
<feature type="transmembrane region" description="Helical" evidence="2">
    <location>
        <begin position="1539"/>
        <end position="1568"/>
    </location>
</feature>
<feature type="compositionally biased region" description="Low complexity" evidence="1">
    <location>
        <begin position="1292"/>
        <end position="1310"/>
    </location>
</feature>
<evidence type="ECO:0000256" key="1">
    <source>
        <dbReference type="SAM" id="MobiDB-lite"/>
    </source>
</evidence>
<name>A0A5J4VTA2_9EUKA</name>
<dbReference type="SUPFAM" id="SSF51126">
    <property type="entry name" value="Pectin lyase-like"/>
    <property type="match status" value="1"/>
</dbReference>
<keyword evidence="2" id="KW-0472">Membrane</keyword>
<comment type="caution">
    <text evidence="3">The sequence shown here is derived from an EMBL/GenBank/DDBJ whole genome shotgun (WGS) entry which is preliminary data.</text>
</comment>
<feature type="compositionally biased region" description="Polar residues" evidence="1">
    <location>
        <begin position="1760"/>
        <end position="1791"/>
    </location>
</feature>
<evidence type="ECO:0000313" key="3">
    <source>
        <dbReference type="EMBL" id="KAA6385884.1"/>
    </source>
</evidence>